<evidence type="ECO:0000313" key="2">
    <source>
        <dbReference type="EMBL" id="QLH84791.1"/>
    </source>
</evidence>
<dbReference type="AlphaFoldDB" id="A0A7D5T7J2"/>
<reference evidence="2 3" key="1">
    <citation type="submission" date="2020-07" db="EMBL/GenBank/DDBJ databases">
        <title>Halosimplex litoreum sp. nov. and Halosimplex rubrum sp. nov., isolated from different salt environments.</title>
        <authorList>
            <person name="Cui H."/>
        </authorList>
    </citation>
    <scope>NUCLEOTIDE SEQUENCE [LARGE SCALE GENOMIC DNA]</scope>
    <source>
        <strain evidence="2 3">R2</strain>
    </source>
</reference>
<dbReference type="GO" id="GO:0016747">
    <property type="term" value="F:acyltransferase activity, transferring groups other than amino-acyl groups"/>
    <property type="evidence" value="ECO:0007669"/>
    <property type="project" value="InterPro"/>
</dbReference>
<dbReference type="InterPro" id="IPR000182">
    <property type="entry name" value="GNAT_dom"/>
</dbReference>
<dbReference type="InterPro" id="IPR016181">
    <property type="entry name" value="Acyl_CoA_acyltransferase"/>
</dbReference>
<accession>A0A7D5T7J2</accession>
<gene>
    <name evidence="2" type="ORF">HZS54_25485</name>
</gene>
<dbReference type="GeneID" id="56086020"/>
<keyword evidence="2" id="KW-0808">Transferase</keyword>
<dbReference type="Gene3D" id="3.40.630.30">
    <property type="match status" value="1"/>
</dbReference>
<dbReference type="PANTHER" id="PTHR43328:SF1">
    <property type="entry name" value="N-ACETYLTRANSFERASE DOMAIN-CONTAINING PROTEIN"/>
    <property type="match status" value="1"/>
</dbReference>
<organism evidence="2 3">
    <name type="scientific">Halosimplex pelagicum</name>
    <dbReference type="NCBI Taxonomy" id="869886"/>
    <lineage>
        <taxon>Archaea</taxon>
        <taxon>Methanobacteriati</taxon>
        <taxon>Methanobacteriota</taxon>
        <taxon>Stenosarchaea group</taxon>
        <taxon>Halobacteria</taxon>
        <taxon>Halobacteriales</taxon>
        <taxon>Haloarculaceae</taxon>
        <taxon>Halosimplex</taxon>
    </lineage>
</organism>
<sequence length="221" mass="24022">MTDADGTCTYWAPTECEGSAHCPPRCPRFIDRTGEAWVVRPATGEDRPALVEMYDDFEPGEQAQGLPPRHRPRLEDWIDDCLDEGCNFVVTGEDGPVGHALYTPTDAAEPEFAVFVHQDYQDRGLGTEVSKHVLAAAAVADRDALTLVVEPTNRAARHVYDELGFETESESAFQGGRRMGAVRMRRPLDSESTAAFRHPPVVRNGAVEVGDGGGPDPAASD</sequence>
<dbReference type="OrthoDB" id="339006at2157"/>
<proteinExistence type="predicted"/>
<dbReference type="EMBL" id="CP058909">
    <property type="protein sequence ID" value="QLH84791.1"/>
    <property type="molecule type" value="Genomic_DNA"/>
</dbReference>
<dbReference type="Pfam" id="PF13302">
    <property type="entry name" value="Acetyltransf_3"/>
    <property type="match status" value="1"/>
</dbReference>
<keyword evidence="3" id="KW-1185">Reference proteome</keyword>
<dbReference type="Proteomes" id="UP000509346">
    <property type="component" value="Chromosome"/>
</dbReference>
<dbReference type="CDD" id="cd04301">
    <property type="entry name" value="NAT_SF"/>
    <property type="match status" value="1"/>
</dbReference>
<evidence type="ECO:0000313" key="3">
    <source>
        <dbReference type="Proteomes" id="UP000509346"/>
    </source>
</evidence>
<evidence type="ECO:0000259" key="1">
    <source>
        <dbReference type="PROSITE" id="PS51186"/>
    </source>
</evidence>
<protein>
    <submittedName>
        <fullName evidence="2">GNAT family N-acetyltransferase</fullName>
    </submittedName>
</protein>
<feature type="domain" description="N-acetyltransferase" evidence="1">
    <location>
        <begin position="37"/>
        <end position="189"/>
    </location>
</feature>
<dbReference type="PANTHER" id="PTHR43328">
    <property type="entry name" value="ACETYLTRANSFERASE-RELATED"/>
    <property type="match status" value="1"/>
</dbReference>
<dbReference type="KEGG" id="hpel:HZS54_25485"/>
<dbReference type="PROSITE" id="PS51186">
    <property type="entry name" value="GNAT"/>
    <property type="match status" value="1"/>
</dbReference>
<dbReference type="RefSeq" id="WP_179919869.1">
    <property type="nucleotide sequence ID" value="NZ_CP058909.1"/>
</dbReference>
<dbReference type="SUPFAM" id="SSF55729">
    <property type="entry name" value="Acyl-CoA N-acyltransferases (Nat)"/>
    <property type="match status" value="1"/>
</dbReference>
<name>A0A7D5T7J2_9EURY</name>